<reference evidence="10 11" key="1">
    <citation type="submission" date="2019-04" db="EMBL/GenBank/DDBJ databases">
        <title>Genome sequencing of Clostridium botulinum Groups I-IV and Clostridium butyricum.</title>
        <authorList>
            <person name="Brunt J."/>
            <person name="Van Vliet A.H.M."/>
            <person name="Stringer S.C."/>
            <person name="Carter A.T."/>
            <person name="Peck M.W."/>
        </authorList>
    </citation>
    <scope>NUCLEOTIDE SEQUENCE [LARGE SCALE GENOMIC DNA]</scope>
    <source>
        <strain evidence="9 11">BL81</strain>
        <strain evidence="8 10">CB-K-33E</strain>
    </source>
</reference>
<dbReference type="SUPFAM" id="SSF51735">
    <property type="entry name" value="NAD(P)-binding Rossmann-fold domains"/>
    <property type="match status" value="1"/>
</dbReference>
<dbReference type="InterPro" id="IPR036291">
    <property type="entry name" value="NAD(P)-bd_dom_sf"/>
</dbReference>
<dbReference type="InterPro" id="IPR013154">
    <property type="entry name" value="ADH-like_N"/>
</dbReference>
<dbReference type="SUPFAM" id="SSF50129">
    <property type="entry name" value="GroES-like"/>
    <property type="match status" value="1"/>
</dbReference>
<evidence type="ECO:0000256" key="3">
    <source>
        <dbReference type="ARBA" id="ARBA00022723"/>
    </source>
</evidence>
<dbReference type="InterPro" id="IPR034710">
    <property type="entry name" value="TarJ"/>
</dbReference>
<evidence type="ECO:0000256" key="1">
    <source>
        <dbReference type="ARBA" id="ARBA00001947"/>
    </source>
</evidence>
<dbReference type="EMBL" id="SXFB01000004">
    <property type="protein sequence ID" value="NFV25953.1"/>
    <property type="molecule type" value="Genomic_DNA"/>
</dbReference>
<dbReference type="Gene3D" id="3.90.180.10">
    <property type="entry name" value="Medium-chain alcohol dehydrogenases, catalytic domain"/>
    <property type="match status" value="1"/>
</dbReference>
<organism evidence="8 10">
    <name type="scientific">Clostridium botulinum</name>
    <dbReference type="NCBI Taxonomy" id="1491"/>
    <lineage>
        <taxon>Bacteria</taxon>
        <taxon>Bacillati</taxon>
        <taxon>Bacillota</taxon>
        <taxon>Clostridia</taxon>
        <taxon>Eubacteriales</taxon>
        <taxon>Clostridiaceae</taxon>
        <taxon>Clostridium</taxon>
    </lineage>
</organism>
<comment type="cofactor">
    <cofactor evidence="1 6">
        <name>Zn(2+)</name>
        <dbReference type="ChEBI" id="CHEBI:29105"/>
    </cofactor>
</comment>
<name>A0A0M1LV93_CLOBO</name>
<dbReference type="PANTHER" id="PTHR43350">
    <property type="entry name" value="NAD-DEPENDENT ALCOHOL DEHYDROGENASE"/>
    <property type="match status" value="1"/>
</dbReference>
<dbReference type="GO" id="GO:0050256">
    <property type="term" value="F:ribitol-5-phosphate 2-dehydrogenase [NAD(P)+] activity"/>
    <property type="evidence" value="ECO:0007669"/>
    <property type="project" value="UniProtKB-UniRule"/>
</dbReference>
<comment type="function">
    <text evidence="6">Catalyzes the NADPH dependent reduction of D-ribulose 5-phosphate to D-ribitol 5-phosphate.</text>
</comment>
<comment type="similarity">
    <text evidence="2 6">Belongs to the zinc-containing alcohol dehydrogenase family.</text>
</comment>
<feature type="binding site" evidence="6">
    <location>
        <position position="144"/>
    </location>
    <ligand>
        <name>Zn(2+)</name>
        <dbReference type="ChEBI" id="CHEBI:29105"/>
        <note>catalytic</note>
    </ligand>
</feature>
<dbReference type="Gene3D" id="3.40.50.720">
    <property type="entry name" value="NAD(P)-binding Rossmann-like Domain"/>
    <property type="match status" value="1"/>
</dbReference>
<keyword evidence="4 6" id="KW-0862">Zinc</keyword>
<comment type="caution">
    <text evidence="8">The sequence shown here is derived from an EMBL/GenBank/DDBJ whole genome shotgun (WGS) entry which is preliminary data.</text>
</comment>
<gene>
    <name evidence="8" type="ORF">FDB51_04625</name>
    <name evidence="9" type="ORF">FDG31_07150</name>
</gene>
<evidence type="ECO:0000256" key="5">
    <source>
        <dbReference type="ARBA" id="ARBA00023002"/>
    </source>
</evidence>
<keyword evidence="5 6" id="KW-0560">Oxidoreductase</keyword>
<evidence type="ECO:0000256" key="2">
    <source>
        <dbReference type="ARBA" id="ARBA00008072"/>
    </source>
</evidence>
<evidence type="ECO:0000313" key="10">
    <source>
        <dbReference type="Proteomes" id="UP000473681"/>
    </source>
</evidence>
<dbReference type="GO" id="GO:0008270">
    <property type="term" value="F:zinc ion binding"/>
    <property type="evidence" value="ECO:0007669"/>
    <property type="project" value="UniProtKB-UniRule"/>
</dbReference>
<dbReference type="Pfam" id="PF08240">
    <property type="entry name" value="ADH_N"/>
    <property type="match status" value="1"/>
</dbReference>
<dbReference type="HAMAP" id="MF_02069">
    <property type="entry name" value="TarJ"/>
    <property type="match status" value="1"/>
</dbReference>
<dbReference type="EMBL" id="SWVK01000005">
    <property type="protein sequence ID" value="NFN34426.1"/>
    <property type="molecule type" value="Genomic_DNA"/>
</dbReference>
<feature type="binding site" evidence="6">
    <location>
        <position position="65"/>
    </location>
    <ligand>
        <name>Zn(2+)</name>
        <dbReference type="ChEBI" id="CHEBI:29105"/>
        <note>catalytic</note>
    </ligand>
</feature>
<accession>A0A0M1LV93</accession>
<keyword evidence="6" id="KW-0521">NADP</keyword>
<evidence type="ECO:0000256" key="4">
    <source>
        <dbReference type="ARBA" id="ARBA00022833"/>
    </source>
</evidence>
<evidence type="ECO:0000313" key="11">
    <source>
        <dbReference type="Proteomes" id="UP000486903"/>
    </source>
</evidence>
<proteinExistence type="inferred from homology"/>
<sequence length="341" mass="39312">MINKVYRLIGRKKFKEVFIEEEIKENSIFVRPSYLSICVADQRYYKFERSIEVLNKKLPMALIHEAIGQIVYDPKGEYKEGEYVVLIPCIPLEKDEIIDENYLKSSLFRSSGYDGFLQEVINQPRERIVRLPSKLFKPVMAFTELMSVSIHAIQRFNRIAHKRRENIGVWGDGNVGFITALFLKQQYPECKVHVFGKNSEKLDMFVFADEVHLISDDLSNIYIDHAFECVGGRGSQLAINQIIDIINPEGYIGLMGVSEENIEVNTRMTLEKGLLLVGNSRSTLEDYEKTVGIIDKNPKLLGYLESIITSVQKVRKINEINRAFEDDNAKIYGKTIIEWEI</sequence>
<evidence type="ECO:0000313" key="9">
    <source>
        <dbReference type="EMBL" id="NFV25953.1"/>
    </source>
</evidence>
<dbReference type="PANTHER" id="PTHR43350:SF19">
    <property type="entry name" value="D-GULOSIDE 3-DEHYDROGENASE"/>
    <property type="match status" value="1"/>
</dbReference>
<keyword evidence="3 6" id="KW-0479">Metal-binding</keyword>
<feature type="binding site" evidence="6">
    <location>
        <position position="64"/>
    </location>
    <ligand>
        <name>Zn(2+)</name>
        <dbReference type="ChEBI" id="CHEBI:29105"/>
        <note>catalytic</note>
    </ligand>
</feature>
<evidence type="ECO:0000256" key="6">
    <source>
        <dbReference type="HAMAP-Rule" id="MF_02069"/>
    </source>
</evidence>
<dbReference type="CDD" id="cd08237">
    <property type="entry name" value="ribitol-5-phosphate_DH"/>
    <property type="match status" value="1"/>
</dbReference>
<feature type="domain" description="Alcohol dehydrogenase-like N-terminal" evidence="7">
    <location>
        <begin position="25"/>
        <end position="132"/>
    </location>
</feature>
<evidence type="ECO:0000259" key="7">
    <source>
        <dbReference type="Pfam" id="PF08240"/>
    </source>
</evidence>
<dbReference type="InterPro" id="IPR011032">
    <property type="entry name" value="GroES-like_sf"/>
</dbReference>
<comment type="catalytic activity">
    <reaction evidence="6">
        <text>D-ribitol 5-phosphate + NADP(+) = D-ribulose 5-phosphate + NADPH + H(+)</text>
        <dbReference type="Rhea" id="RHEA:19921"/>
        <dbReference type="ChEBI" id="CHEBI:15378"/>
        <dbReference type="ChEBI" id="CHEBI:57695"/>
        <dbReference type="ChEBI" id="CHEBI:57783"/>
        <dbReference type="ChEBI" id="CHEBI:58121"/>
        <dbReference type="ChEBI" id="CHEBI:58349"/>
        <dbReference type="EC" id="1.1.1.405"/>
    </reaction>
</comment>
<dbReference type="RefSeq" id="WP_003370255.1">
    <property type="nucleotide sequence ID" value="NZ_JACBBA010000001.1"/>
</dbReference>
<protein>
    <recommendedName>
        <fullName evidence="6">Ribulose-5-phosphate reductase</fullName>
        <shortName evidence="6">Ribulose-5-P reductase</shortName>
        <ecNumber evidence="6">1.1.1.405</ecNumber>
    </recommendedName>
    <alternativeName>
        <fullName evidence="6">Ribitol-5-phosphate dehydrogenase</fullName>
    </alternativeName>
</protein>
<feature type="binding site" evidence="6">
    <location>
        <position position="38"/>
    </location>
    <ligand>
        <name>Zn(2+)</name>
        <dbReference type="ChEBI" id="CHEBI:29105"/>
        <note>catalytic</note>
    </ligand>
</feature>
<evidence type="ECO:0000313" key="8">
    <source>
        <dbReference type="EMBL" id="NFN34426.1"/>
    </source>
</evidence>
<dbReference type="Proteomes" id="UP000486903">
    <property type="component" value="Unassembled WGS sequence"/>
</dbReference>
<dbReference type="AlphaFoldDB" id="A0A0M1LV93"/>
<dbReference type="EC" id="1.1.1.405" evidence="6"/>
<dbReference type="Proteomes" id="UP000473681">
    <property type="component" value="Unassembled WGS sequence"/>
</dbReference>
<dbReference type="OrthoDB" id="1700359at2"/>